<dbReference type="InterPro" id="IPR025857">
    <property type="entry name" value="MacB_PCD"/>
</dbReference>
<keyword evidence="2" id="KW-1003">Cell membrane</keyword>
<dbReference type="Pfam" id="PF12704">
    <property type="entry name" value="MacB_PCD"/>
    <property type="match status" value="1"/>
</dbReference>
<dbReference type="EMBL" id="JAVRHU010000001">
    <property type="protein sequence ID" value="MDT0620408.1"/>
    <property type="molecule type" value="Genomic_DNA"/>
</dbReference>
<feature type="transmembrane region" description="Helical" evidence="6">
    <location>
        <begin position="21"/>
        <end position="41"/>
    </location>
</feature>
<evidence type="ECO:0000259" key="8">
    <source>
        <dbReference type="Pfam" id="PF12704"/>
    </source>
</evidence>
<gene>
    <name evidence="9" type="ORF">RM520_02155</name>
</gene>
<accession>A0ABU3BD61</accession>
<dbReference type="PANTHER" id="PTHR30572:SF18">
    <property type="entry name" value="ABC-TYPE MACROLIDE FAMILY EXPORT SYSTEM PERMEASE COMPONENT 2"/>
    <property type="match status" value="1"/>
</dbReference>
<dbReference type="PANTHER" id="PTHR30572">
    <property type="entry name" value="MEMBRANE COMPONENT OF TRANSPORTER-RELATED"/>
    <property type="match status" value="1"/>
</dbReference>
<feature type="transmembrane region" description="Helical" evidence="6">
    <location>
        <begin position="718"/>
        <end position="743"/>
    </location>
</feature>
<reference evidence="9 10" key="1">
    <citation type="submission" date="2023-09" db="EMBL/GenBank/DDBJ databases">
        <authorList>
            <person name="Rey-Velasco X."/>
        </authorList>
    </citation>
    <scope>NUCLEOTIDE SEQUENCE [LARGE SCALE GENOMIC DNA]</scope>
    <source>
        <strain evidence="9 10">P007</strain>
    </source>
</reference>
<feature type="domain" description="ABC3 transporter permease C-terminal" evidence="7">
    <location>
        <begin position="293"/>
        <end position="406"/>
    </location>
</feature>
<feature type="transmembrane region" description="Helical" evidence="6">
    <location>
        <begin position="288"/>
        <end position="310"/>
    </location>
</feature>
<name>A0ABU3BD61_9FLAO</name>
<sequence>MFKNYLKIAWRNLLKNTGYSIINVGGLAIGLASFLLITIFISNELSFDKYHEKKDNIYRVIHHSNEDSPSDAWVWGNAPVGPALKSDFPEIIEKVQFSGISDILLEYNNRKFQESECFYMDPTAFDVFSWELINGNPNTALKAPYSIVLTETTARKYFGDENPIGKTIEGIGGRANDGGYTVTGVLKDIPKNSHFNFDVLMSMSSFYQTRPEIFDSWGYVDFYTYLLVSDNFDQAAFESKISGFLDKHIETEEREEYFYNFSLESLNNIYLHSTADRQPGETGSLSNIYIFGLIGLFILIIASINFMNLATARSMERAKEVGVRKVIGAERKGLIYQFLGESLILVLVASVIGLVLAFIGLPWLGKLTDKVFEFNSVITTTSILLYFGVTILTGLFAGSYPAFILSAFKPVSVLKGAFRTSQKGTNLRKGLVIFQFSLSIALIASTVVVYHQLGFMLNKEMGFDKEQQLILDFNWDGAVLGNAGAIKNELLSLAEVSSISLSRTVPSSHFPAAGTDIETIEGNMENFTPYIYEVDNNFIQHYKIEMVAGRAFSPDFQTDSISSLVINEAAVKAFGYNEPNKIIGKKFQQWGREGTIIGVVKDFNYMSLHQKVAPLTLRQVPYGRYFSLRISSNNYQEVLSKIEQKWSELAPHRPFLYSFLDESFNAQYIADIRFRKLFTIFSCLAIFIACLGLFGLATYSAMLRTKEIGIRKVLGAEILTIVALLSKDFIKLVGIAILIAIPFSWYGMEQWLNDYAYKIDVEWWVFLLSGIIALFIAILTVSFQALKSARRNPVKSLRTE</sequence>
<feature type="transmembrane region" description="Helical" evidence="6">
    <location>
        <begin position="763"/>
        <end position="786"/>
    </location>
</feature>
<evidence type="ECO:0000259" key="7">
    <source>
        <dbReference type="Pfam" id="PF02687"/>
    </source>
</evidence>
<dbReference type="InterPro" id="IPR003838">
    <property type="entry name" value="ABC3_permease_C"/>
</dbReference>
<evidence type="ECO:0000256" key="2">
    <source>
        <dbReference type="ARBA" id="ARBA00022475"/>
    </source>
</evidence>
<proteinExistence type="predicted"/>
<evidence type="ECO:0000256" key="1">
    <source>
        <dbReference type="ARBA" id="ARBA00004651"/>
    </source>
</evidence>
<organism evidence="9 10">
    <name type="scientific">Croceitalea vernalis</name>
    <dbReference type="NCBI Taxonomy" id="3075599"/>
    <lineage>
        <taxon>Bacteria</taxon>
        <taxon>Pseudomonadati</taxon>
        <taxon>Bacteroidota</taxon>
        <taxon>Flavobacteriia</taxon>
        <taxon>Flavobacteriales</taxon>
        <taxon>Flavobacteriaceae</taxon>
        <taxon>Croceitalea</taxon>
    </lineage>
</organism>
<evidence type="ECO:0000256" key="4">
    <source>
        <dbReference type="ARBA" id="ARBA00022989"/>
    </source>
</evidence>
<dbReference type="Proteomes" id="UP001250662">
    <property type="component" value="Unassembled WGS sequence"/>
</dbReference>
<keyword evidence="5 6" id="KW-0472">Membrane</keyword>
<evidence type="ECO:0000313" key="9">
    <source>
        <dbReference type="EMBL" id="MDT0620408.1"/>
    </source>
</evidence>
<keyword evidence="10" id="KW-1185">Reference proteome</keyword>
<feature type="domain" description="MacB-like periplasmic core" evidence="8">
    <location>
        <begin position="20"/>
        <end position="241"/>
    </location>
</feature>
<protein>
    <submittedName>
        <fullName evidence="9">ABC transporter permease</fullName>
    </submittedName>
</protein>
<dbReference type="RefSeq" id="WP_311386812.1">
    <property type="nucleotide sequence ID" value="NZ_JAVRHU010000001.1"/>
</dbReference>
<comment type="caution">
    <text evidence="9">The sequence shown here is derived from an EMBL/GenBank/DDBJ whole genome shotgun (WGS) entry which is preliminary data.</text>
</comment>
<evidence type="ECO:0000256" key="5">
    <source>
        <dbReference type="ARBA" id="ARBA00023136"/>
    </source>
</evidence>
<keyword evidence="4 6" id="KW-1133">Transmembrane helix</keyword>
<evidence type="ECO:0000256" key="6">
    <source>
        <dbReference type="SAM" id="Phobius"/>
    </source>
</evidence>
<comment type="subcellular location">
    <subcellularLocation>
        <location evidence="1">Cell membrane</location>
        <topology evidence="1">Multi-pass membrane protein</topology>
    </subcellularLocation>
</comment>
<feature type="transmembrane region" description="Helical" evidence="6">
    <location>
        <begin position="383"/>
        <end position="408"/>
    </location>
</feature>
<evidence type="ECO:0000256" key="3">
    <source>
        <dbReference type="ARBA" id="ARBA00022692"/>
    </source>
</evidence>
<feature type="transmembrane region" description="Helical" evidence="6">
    <location>
        <begin position="677"/>
        <end position="697"/>
    </location>
</feature>
<feature type="transmembrane region" description="Helical" evidence="6">
    <location>
        <begin position="334"/>
        <end position="363"/>
    </location>
</feature>
<feature type="domain" description="ABC3 transporter permease C-terminal" evidence="7">
    <location>
        <begin position="680"/>
        <end position="793"/>
    </location>
</feature>
<feature type="transmembrane region" description="Helical" evidence="6">
    <location>
        <begin position="429"/>
        <end position="450"/>
    </location>
</feature>
<evidence type="ECO:0000313" key="10">
    <source>
        <dbReference type="Proteomes" id="UP001250662"/>
    </source>
</evidence>
<keyword evidence="3 6" id="KW-0812">Transmembrane</keyword>
<dbReference type="InterPro" id="IPR050250">
    <property type="entry name" value="Macrolide_Exporter_MacB"/>
</dbReference>
<dbReference type="Pfam" id="PF02687">
    <property type="entry name" value="FtsX"/>
    <property type="match status" value="2"/>
</dbReference>